<evidence type="ECO:0000313" key="2">
    <source>
        <dbReference type="Proteomes" id="UP000319160"/>
    </source>
</evidence>
<gene>
    <name evidence="1" type="ORF">FHL15_010673</name>
</gene>
<dbReference type="EMBL" id="VFLP01000088">
    <property type="protein sequence ID" value="TRX88417.1"/>
    <property type="molecule type" value="Genomic_DNA"/>
</dbReference>
<sequence length="150" mass="16393">MVSIAVEPPAQVQRRTVLYPPLVVSCRSNQYTFYQVVLMDSHGHIVESNDLLQGTLSKSPQLLESTAGSSRSSKDYAVFPDLVINKSGTYTVQVNAYQIDYSSMPPTTYHAGAVATRSIRVRTSSVAAERPSSSEARLLDRLTQAGFPIP</sequence>
<dbReference type="InterPro" id="IPR038491">
    <property type="entry name" value="Velvet_dom_sf"/>
</dbReference>
<protein>
    <recommendedName>
        <fullName evidence="3">Velvet domain-containing protein</fullName>
    </recommendedName>
</protein>
<reference evidence="2" key="1">
    <citation type="submission" date="2019-06" db="EMBL/GenBank/DDBJ databases">
        <title>Draft genome sequence of the griseofulvin-producing fungus Xylaria cubensis strain G536.</title>
        <authorList>
            <person name="Mead M.E."/>
            <person name="Raja H.A."/>
            <person name="Steenwyk J.L."/>
            <person name="Knowles S.L."/>
            <person name="Oberlies N.H."/>
            <person name="Rokas A."/>
        </authorList>
    </citation>
    <scope>NUCLEOTIDE SEQUENCE [LARGE SCALE GENOMIC DNA]</scope>
    <source>
        <strain evidence="2">G536</strain>
    </source>
</reference>
<dbReference type="AlphaFoldDB" id="A0A553HKD9"/>
<evidence type="ECO:0008006" key="3">
    <source>
        <dbReference type="Google" id="ProtNLM"/>
    </source>
</evidence>
<dbReference type="OrthoDB" id="5399926at2759"/>
<accession>A0A553HKD9</accession>
<evidence type="ECO:0000313" key="1">
    <source>
        <dbReference type="EMBL" id="TRX88417.1"/>
    </source>
</evidence>
<comment type="caution">
    <text evidence="1">The sequence shown here is derived from an EMBL/GenBank/DDBJ whole genome shotgun (WGS) entry which is preliminary data.</text>
</comment>
<proteinExistence type="predicted"/>
<keyword evidence="2" id="KW-1185">Reference proteome</keyword>
<name>A0A553HKD9_9PEZI</name>
<dbReference type="Gene3D" id="2.60.40.3960">
    <property type="entry name" value="Velvet domain"/>
    <property type="match status" value="1"/>
</dbReference>
<organism evidence="1 2">
    <name type="scientific">Xylaria flabelliformis</name>
    <dbReference type="NCBI Taxonomy" id="2512241"/>
    <lineage>
        <taxon>Eukaryota</taxon>
        <taxon>Fungi</taxon>
        <taxon>Dikarya</taxon>
        <taxon>Ascomycota</taxon>
        <taxon>Pezizomycotina</taxon>
        <taxon>Sordariomycetes</taxon>
        <taxon>Xylariomycetidae</taxon>
        <taxon>Xylariales</taxon>
        <taxon>Xylariaceae</taxon>
        <taxon>Xylaria</taxon>
    </lineage>
</organism>
<dbReference type="Proteomes" id="UP000319160">
    <property type="component" value="Unassembled WGS sequence"/>
</dbReference>